<dbReference type="Pfam" id="PF13240">
    <property type="entry name" value="Zn_Ribbon_1"/>
    <property type="match status" value="1"/>
</dbReference>
<evidence type="ECO:0000259" key="1">
    <source>
        <dbReference type="Pfam" id="PF13240"/>
    </source>
</evidence>
<name>A0A1M7Y759_9FIRM</name>
<dbReference type="EMBL" id="FRFD01000005">
    <property type="protein sequence ID" value="SHO48444.1"/>
    <property type="molecule type" value="Genomic_DNA"/>
</dbReference>
<dbReference type="OrthoDB" id="9788304at2"/>
<dbReference type="Proteomes" id="UP000184612">
    <property type="component" value="Unassembled WGS sequence"/>
</dbReference>
<dbReference type="AlphaFoldDB" id="A0A1M7Y759"/>
<protein>
    <submittedName>
        <fullName evidence="2">Zinc-ribbon domain-containing protein</fullName>
    </submittedName>
</protein>
<keyword evidence="3" id="KW-1185">Reference proteome</keyword>
<feature type="domain" description="Zinc-ribbon" evidence="1">
    <location>
        <begin position="95"/>
        <end position="116"/>
    </location>
</feature>
<organism evidence="2 3">
    <name type="scientific">Anaerocolumna xylanovorans DSM 12503</name>
    <dbReference type="NCBI Taxonomy" id="1121345"/>
    <lineage>
        <taxon>Bacteria</taxon>
        <taxon>Bacillati</taxon>
        <taxon>Bacillota</taxon>
        <taxon>Clostridia</taxon>
        <taxon>Lachnospirales</taxon>
        <taxon>Lachnospiraceae</taxon>
        <taxon>Anaerocolumna</taxon>
    </lineage>
</organism>
<sequence>MDFFEKVGGTITGKSKELAKKAKEVADAAKLSSQISSEKDKINKNYIEIGRAYYNAHLHEENYDYEGLCGEITVSMDKITELKKDIQTLKGTKCCESCGAELPKDAAYCLSCGTKVEEEVEEEDL</sequence>
<accession>A0A1M7Y759</accession>
<reference evidence="2 3" key="1">
    <citation type="submission" date="2016-12" db="EMBL/GenBank/DDBJ databases">
        <authorList>
            <person name="Song W.-J."/>
            <person name="Kurnit D.M."/>
        </authorList>
    </citation>
    <scope>NUCLEOTIDE SEQUENCE [LARGE SCALE GENOMIC DNA]</scope>
    <source>
        <strain evidence="2 3">DSM 12503</strain>
    </source>
</reference>
<dbReference type="InterPro" id="IPR026870">
    <property type="entry name" value="Zinc_ribbon_dom"/>
</dbReference>
<evidence type="ECO:0000313" key="2">
    <source>
        <dbReference type="EMBL" id="SHO48444.1"/>
    </source>
</evidence>
<dbReference type="STRING" id="1121345.SAMN02745217_01852"/>
<gene>
    <name evidence="2" type="ORF">SAMN02745217_01852</name>
</gene>
<dbReference type="RefSeq" id="WP_073588564.1">
    <property type="nucleotide sequence ID" value="NZ_FRFD01000005.1"/>
</dbReference>
<evidence type="ECO:0000313" key="3">
    <source>
        <dbReference type="Proteomes" id="UP000184612"/>
    </source>
</evidence>
<proteinExistence type="predicted"/>